<dbReference type="Proteomes" id="UP000007953">
    <property type="component" value="Plasmid megaplasmid"/>
</dbReference>
<proteinExistence type="predicted"/>
<sequence>MFANHKAAAWSVRQHSKFNFCPFRRCHATYRQFDFIGRVLFICWCRNQQR</sequence>
<evidence type="ECO:0000313" key="2">
    <source>
        <dbReference type="Proteomes" id="UP000007953"/>
    </source>
</evidence>
<accession>F6G7P2</accession>
<evidence type="ECO:0000313" key="1">
    <source>
        <dbReference type="EMBL" id="AEG71045.1"/>
    </source>
</evidence>
<keyword evidence="1" id="KW-0614">Plasmid</keyword>
<dbReference type="HOGENOM" id="CLU_3121842_0_0_4"/>
<protein>
    <submittedName>
        <fullName evidence="1">Uncharacterized protein</fullName>
    </submittedName>
</protein>
<reference evidence="1 2" key="1">
    <citation type="journal article" date="2011" name="J. Bacteriol.">
        <title>Complete genome sequence of the plant pathogen Ralstonia solanacearum strain Po82.</title>
        <authorList>
            <person name="Xu J."/>
            <person name="Zheng H.J."/>
            <person name="Liu L."/>
            <person name="Pan Z.C."/>
            <person name="Prior P."/>
            <person name="Tang B."/>
            <person name="Xu J.S."/>
            <person name="Zhang H."/>
            <person name="Tian Q."/>
            <person name="Zhang L.Q."/>
            <person name="Feng J."/>
        </authorList>
    </citation>
    <scope>NUCLEOTIDE SEQUENCE [LARGE SCALE GENOMIC DNA]</scope>
    <source>
        <strain evidence="2">Po82</strain>
    </source>
</reference>
<dbReference type="KEGG" id="rsn:RSPO_m00404"/>
<gene>
    <name evidence="1" type="ordered locus">RSPO_m00404</name>
</gene>
<dbReference type="AlphaFoldDB" id="F6G7P2"/>
<geneLocation type="plasmid" evidence="2"/>
<name>F6G7P2_RALS8</name>
<organism evidence="1 2">
    <name type="scientific">Ralstonia solanacearum (strain Po82)</name>
    <dbReference type="NCBI Taxonomy" id="1031711"/>
    <lineage>
        <taxon>Bacteria</taxon>
        <taxon>Pseudomonadati</taxon>
        <taxon>Pseudomonadota</taxon>
        <taxon>Betaproteobacteria</taxon>
        <taxon>Burkholderiales</taxon>
        <taxon>Burkholderiaceae</taxon>
        <taxon>Ralstonia</taxon>
        <taxon>Ralstonia solanacearum species complex</taxon>
    </lineage>
</organism>
<dbReference type="EMBL" id="CP002820">
    <property type="protein sequence ID" value="AEG71045.1"/>
    <property type="molecule type" value="Genomic_DNA"/>
</dbReference>